<sequence length="443" mass="47748">MDGETRELRYPLGQARAFVVWALALAVYVMAVFHRTSLGVAGLLATDRFEISNSELAAFTVLQLLVYAAMQVPVGVMLDRYGPRVLLVAGGVLMSLGQLAFAVVEGFGPALVARGVVGAGDAMIFASVIRLANWWFTPRQVPMVVQVTGMVGQLGSVLASVPLTLLLREYGWSRTFATAATVGLVILIGVLLVVRDSPYLERQVSEIDLGALVRSLPGVWRSPGTQVGFWAHFTSQFGVNCFALLWGFPFLVEGQGLSEETASTVLLVMVASVLVVGIVIAKLIERFPFYRSLLVFAVVVAIATVWAVVLLWPGQSPLWLLLVMGVVTAVGGPASMVAFDVARTFTSPQAVGRVTGVVNVGGYLATLLVTALIGLILDLHARDGSTRTLVDFKLAMSVQFLFWIGGSVQMLRWRRRAIIALNQDDDTHVPRLRQGDQVSAPLI</sequence>
<feature type="transmembrane region" description="Helical" evidence="6">
    <location>
        <begin position="110"/>
        <end position="132"/>
    </location>
</feature>
<feature type="transmembrane region" description="Helical" evidence="6">
    <location>
        <begin position="175"/>
        <end position="194"/>
    </location>
</feature>
<comment type="subcellular location">
    <subcellularLocation>
        <location evidence="1">Cell membrane</location>
        <topology evidence="1">Multi-pass membrane protein</topology>
    </subcellularLocation>
</comment>
<evidence type="ECO:0000256" key="6">
    <source>
        <dbReference type="SAM" id="Phobius"/>
    </source>
</evidence>
<organism evidence="8 9">
    <name type="scientific">Nocardioides dubius</name>
    <dbReference type="NCBI Taxonomy" id="317019"/>
    <lineage>
        <taxon>Bacteria</taxon>
        <taxon>Bacillati</taxon>
        <taxon>Actinomycetota</taxon>
        <taxon>Actinomycetes</taxon>
        <taxon>Propionibacteriales</taxon>
        <taxon>Nocardioidaceae</taxon>
        <taxon>Nocardioides</taxon>
    </lineage>
</organism>
<dbReference type="EMBL" id="BAAALG010000006">
    <property type="protein sequence ID" value="GAA1098823.1"/>
    <property type="molecule type" value="Genomic_DNA"/>
</dbReference>
<keyword evidence="2" id="KW-1003">Cell membrane</keyword>
<dbReference type="RefSeq" id="WP_343993020.1">
    <property type="nucleotide sequence ID" value="NZ_BAAALG010000006.1"/>
</dbReference>
<keyword evidence="3 6" id="KW-0812">Transmembrane</keyword>
<name>A0ABP4ECF3_9ACTN</name>
<evidence type="ECO:0000259" key="7">
    <source>
        <dbReference type="PROSITE" id="PS50850"/>
    </source>
</evidence>
<feature type="transmembrane region" description="Helical" evidence="6">
    <location>
        <begin position="392"/>
        <end position="411"/>
    </location>
</feature>
<dbReference type="InterPro" id="IPR020846">
    <property type="entry name" value="MFS_dom"/>
</dbReference>
<dbReference type="PANTHER" id="PTHR43124:SF3">
    <property type="entry name" value="CHLORAMPHENICOL EFFLUX PUMP RV0191"/>
    <property type="match status" value="1"/>
</dbReference>
<dbReference type="PROSITE" id="PS50850">
    <property type="entry name" value="MFS"/>
    <property type="match status" value="1"/>
</dbReference>
<feature type="transmembrane region" description="Helical" evidence="6">
    <location>
        <begin position="56"/>
        <end position="78"/>
    </location>
</feature>
<protein>
    <submittedName>
        <fullName evidence="8">MFS transporter</fullName>
    </submittedName>
</protein>
<feature type="transmembrane region" description="Helical" evidence="6">
    <location>
        <begin position="293"/>
        <end position="312"/>
    </location>
</feature>
<evidence type="ECO:0000313" key="8">
    <source>
        <dbReference type="EMBL" id="GAA1098823.1"/>
    </source>
</evidence>
<keyword evidence="4 6" id="KW-1133">Transmembrane helix</keyword>
<dbReference type="PANTHER" id="PTHR43124">
    <property type="entry name" value="PURINE EFFLUX PUMP PBUE"/>
    <property type="match status" value="1"/>
</dbReference>
<dbReference type="Pfam" id="PF07690">
    <property type="entry name" value="MFS_1"/>
    <property type="match status" value="1"/>
</dbReference>
<dbReference type="SUPFAM" id="SSF103473">
    <property type="entry name" value="MFS general substrate transporter"/>
    <property type="match status" value="1"/>
</dbReference>
<dbReference type="Gene3D" id="1.20.1250.20">
    <property type="entry name" value="MFS general substrate transporter like domains"/>
    <property type="match status" value="2"/>
</dbReference>
<proteinExistence type="predicted"/>
<feature type="transmembrane region" description="Helical" evidence="6">
    <location>
        <begin position="144"/>
        <end position="163"/>
    </location>
</feature>
<feature type="transmembrane region" description="Helical" evidence="6">
    <location>
        <begin position="261"/>
        <end position="281"/>
    </location>
</feature>
<evidence type="ECO:0000256" key="5">
    <source>
        <dbReference type="ARBA" id="ARBA00023136"/>
    </source>
</evidence>
<dbReference type="InterPro" id="IPR050189">
    <property type="entry name" value="MFS_Efflux_Transporters"/>
</dbReference>
<evidence type="ECO:0000256" key="1">
    <source>
        <dbReference type="ARBA" id="ARBA00004651"/>
    </source>
</evidence>
<gene>
    <name evidence="8" type="ORF">GCM10009668_15410</name>
</gene>
<reference evidence="9" key="1">
    <citation type="journal article" date="2019" name="Int. J. Syst. Evol. Microbiol.">
        <title>The Global Catalogue of Microorganisms (GCM) 10K type strain sequencing project: providing services to taxonomists for standard genome sequencing and annotation.</title>
        <authorList>
            <consortium name="The Broad Institute Genomics Platform"/>
            <consortium name="The Broad Institute Genome Sequencing Center for Infectious Disease"/>
            <person name="Wu L."/>
            <person name="Ma J."/>
        </authorList>
    </citation>
    <scope>NUCLEOTIDE SEQUENCE [LARGE SCALE GENOMIC DNA]</scope>
    <source>
        <strain evidence="9">JCM 13008</strain>
    </source>
</reference>
<dbReference type="InterPro" id="IPR036259">
    <property type="entry name" value="MFS_trans_sf"/>
</dbReference>
<feature type="transmembrane region" description="Helical" evidence="6">
    <location>
        <begin position="85"/>
        <end position="104"/>
    </location>
</feature>
<evidence type="ECO:0000256" key="3">
    <source>
        <dbReference type="ARBA" id="ARBA00022692"/>
    </source>
</evidence>
<comment type="caution">
    <text evidence="8">The sequence shown here is derived from an EMBL/GenBank/DDBJ whole genome shotgun (WGS) entry which is preliminary data.</text>
</comment>
<feature type="transmembrane region" description="Helical" evidence="6">
    <location>
        <begin position="318"/>
        <end position="342"/>
    </location>
</feature>
<keyword evidence="5 6" id="KW-0472">Membrane</keyword>
<evidence type="ECO:0000256" key="2">
    <source>
        <dbReference type="ARBA" id="ARBA00022475"/>
    </source>
</evidence>
<feature type="transmembrane region" description="Helical" evidence="6">
    <location>
        <begin position="18"/>
        <end position="36"/>
    </location>
</feature>
<feature type="domain" description="Major facilitator superfamily (MFS) profile" evidence="7">
    <location>
        <begin position="20"/>
        <end position="424"/>
    </location>
</feature>
<evidence type="ECO:0000256" key="4">
    <source>
        <dbReference type="ARBA" id="ARBA00022989"/>
    </source>
</evidence>
<dbReference type="Proteomes" id="UP001501581">
    <property type="component" value="Unassembled WGS sequence"/>
</dbReference>
<feature type="transmembrane region" description="Helical" evidence="6">
    <location>
        <begin position="229"/>
        <end position="249"/>
    </location>
</feature>
<feature type="transmembrane region" description="Helical" evidence="6">
    <location>
        <begin position="354"/>
        <end position="377"/>
    </location>
</feature>
<keyword evidence="9" id="KW-1185">Reference proteome</keyword>
<accession>A0ABP4ECF3</accession>
<evidence type="ECO:0000313" key="9">
    <source>
        <dbReference type="Proteomes" id="UP001501581"/>
    </source>
</evidence>
<dbReference type="InterPro" id="IPR011701">
    <property type="entry name" value="MFS"/>
</dbReference>